<dbReference type="InterPro" id="IPR006741">
    <property type="entry name" value="AgrB"/>
</dbReference>
<evidence type="ECO:0008006" key="11">
    <source>
        <dbReference type="Google" id="ProtNLM"/>
    </source>
</evidence>
<feature type="transmembrane region" description="Helical" evidence="8">
    <location>
        <begin position="78"/>
        <end position="96"/>
    </location>
</feature>
<evidence type="ECO:0000256" key="5">
    <source>
        <dbReference type="ARBA" id="ARBA00022801"/>
    </source>
</evidence>
<evidence type="ECO:0000256" key="7">
    <source>
        <dbReference type="ARBA" id="ARBA00023136"/>
    </source>
</evidence>
<accession>A0A1S2LEW4</accession>
<dbReference type="AlphaFoldDB" id="A0A1S2LEW4"/>
<evidence type="ECO:0000256" key="8">
    <source>
        <dbReference type="SAM" id="Phobius"/>
    </source>
</evidence>
<dbReference type="GO" id="GO:0016020">
    <property type="term" value="C:membrane"/>
    <property type="evidence" value="ECO:0007669"/>
    <property type="project" value="InterPro"/>
</dbReference>
<keyword evidence="6 8" id="KW-1133">Transmembrane helix</keyword>
<evidence type="ECO:0000313" key="10">
    <source>
        <dbReference type="Proteomes" id="UP000180098"/>
    </source>
</evidence>
<dbReference type="EMBL" id="MLQQ01000036">
    <property type="protein sequence ID" value="OIJ10864.1"/>
    <property type="molecule type" value="Genomic_DNA"/>
</dbReference>
<protein>
    <recommendedName>
        <fullName evidence="11">AgrB-like protein</fullName>
    </recommendedName>
</protein>
<dbReference type="GO" id="GO:0008233">
    <property type="term" value="F:peptidase activity"/>
    <property type="evidence" value="ECO:0007669"/>
    <property type="project" value="UniProtKB-KW"/>
</dbReference>
<keyword evidence="10" id="KW-1185">Reference proteome</keyword>
<evidence type="ECO:0000256" key="6">
    <source>
        <dbReference type="ARBA" id="ARBA00022989"/>
    </source>
</evidence>
<evidence type="ECO:0000256" key="1">
    <source>
        <dbReference type="ARBA" id="ARBA00022475"/>
    </source>
</evidence>
<dbReference type="Proteomes" id="UP000180098">
    <property type="component" value="Unassembled WGS sequence"/>
</dbReference>
<dbReference type="GO" id="GO:0009372">
    <property type="term" value="P:quorum sensing"/>
    <property type="evidence" value="ECO:0007669"/>
    <property type="project" value="UniProtKB-KW"/>
</dbReference>
<keyword evidence="7 8" id="KW-0472">Membrane</keyword>
<evidence type="ECO:0000313" key="9">
    <source>
        <dbReference type="EMBL" id="OIJ10864.1"/>
    </source>
</evidence>
<feature type="transmembrane region" description="Helical" evidence="8">
    <location>
        <begin position="40"/>
        <end position="66"/>
    </location>
</feature>
<comment type="caution">
    <text evidence="9">The sequence shown here is derived from an EMBL/GenBank/DDBJ whole genome shotgun (WGS) entry which is preliminary data.</text>
</comment>
<dbReference type="GO" id="GO:0006508">
    <property type="term" value="P:proteolysis"/>
    <property type="evidence" value="ECO:0007669"/>
    <property type="project" value="UniProtKB-KW"/>
</dbReference>
<keyword evidence="3" id="KW-0645">Protease</keyword>
<feature type="transmembrane region" description="Helical" evidence="8">
    <location>
        <begin position="170"/>
        <end position="194"/>
    </location>
</feature>
<keyword evidence="4 8" id="KW-0812">Transmembrane</keyword>
<evidence type="ECO:0000256" key="4">
    <source>
        <dbReference type="ARBA" id="ARBA00022692"/>
    </source>
</evidence>
<organism evidence="9 10">
    <name type="scientific">Anaerobacillus arseniciselenatis</name>
    <dbReference type="NCBI Taxonomy" id="85682"/>
    <lineage>
        <taxon>Bacteria</taxon>
        <taxon>Bacillati</taxon>
        <taxon>Bacillota</taxon>
        <taxon>Bacilli</taxon>
        <taxon>Bacillales</taxon>
        <taxon>Bacillaceae</taxon>
        <taxon>Anaerobacillus</taxon>
    </lineage>
</organism>
<keyword evidence="2" id="KW-0673">Quorum sensing</keyword>
<evidence type="ECO:0000256" key="3">
    <source>
        <dbReference type="ARBA" id="ARBA00022670"/>
    </source>
</evidence>
<dbReference type="Pfam" id="PF04647">
    <property type="entry name" value="AgrB"/>
    <property type="match status" value="1"/>
</dbReference>
<proteinExistence type="predicted"/>
<gene>
    <name evidence="9" type="ORF">BKP35_13075</name>
</gene>
<name>A0A1S2LEW4_9BACI</name>
<keyword evidence="1" id="KW-1003">Cell membrane</keyword>
<evidence type="ECO:0000256" key="2">
    <source>
        <dbReference type="ARBA" id="ARBA00022654"/>
    </source>
</evidence>
<dbReference type="SMART" id="SM00793">
    <property type="entry name" value="AgrB"/>
    <property type="match status" value="1"/>
</dbReference>
<sequence length="204" mass="23811">MINIASRRVAEVLSDYVGRPKDVDYIRYGIEIMFRGFIKLFVLFFTAYAFGLLLPMILVWSTFVVFRFLTGGHHYSTYFRCLIVGTISLVSISYFVTKFEYVFGRSELLVLLTFSLIIGLYFSFNYAPSNHFYKKMTKYQKGRLKKVSIITVSIWGNLMFLLIFSSISTVLILASILGFLFQMMSIHPYSYLFVNNVEKLLERR</sequence>
<dbReference type="RefSeq" id="WP_071313811.1">
    <property type="nucleotide sequence ID" value="NZ_MLQQ01000036.1"/>
</dbReference>
<reference evidence="9 10" key="1">
    <citation type="submission" date="2016-10" db="EMBL/GenBank/DDBJ databases">
        <title>Draft genome sequences of four alkaliphilic bacteria belonging to the Anaerobacillus genus.</title>
        <authorList>
            <person name="Bassil N.M."/>
            <person name="Lloyd J.R."/>
        </authorList>
    </citation>
    <scope>NUCLEOTIDE SEQUENCE [LARGE SCALE GENOMIC DNA]</scope>
    <source>
        <strain evidence="9 10">DSM 15340</strain>
    </source>
</reference>
<dbReference type="OrthoDB" id="2854767at2"/>
<keyword evidence="5" id="KW-0378">Hydrolase</keyword>
<feature type="transmembrane region" description="Helical" evidence="8">
    <location>
        <begin position="108"/>
        <end position="127"/>
    </location>
</feature>